<feature type="transmembrane region" description="Helical" evidence="2">
    <location>
        <begin position="76"/>
        <end position="97"/>
    </location>
</feature>
<keyword evidence="2" id="KW-0812">Transmembrane</keyword>
<keyword evidence="2" id="KW-0472">Membrane</keyword>
<evidence type="ECO:0000313" key="3">
    <source>
        <dbReference type="EMBL" id="UQN14496.1"/>
    </source>
</evidence>
<evidence type="ECO:0000256" key="1">
    <source>
        <dbReference type="SAM" id="MobiDB-lite"/>
    </source>
</evidence>
<protein>
    <submittedName>
        <fullName evidence="3">Uncharacterized protein</fullName>
    </submittedName>
</protein>
<feature type="compositionally biased region" description="Pro residues" evidence="1">
    <location>
        <begin position="21"/>
        <end position="36"/>
    </location>
</feature>
<evidence type="ECO:0000256" key="2">
    <source>
        <dbReference type="SAM" id="Phobius"/>
    </source>
</evidence>
<dbReference type="EMBL" id="CP097160">
    <property type="protein sequence ID" value="UQN14496.1"/>
    <property type="molecule type" value="Genomic_DNA"/>
</dbReference>
<sequence length="405" mass="43413">MTDGVAGSNDRVPFSDNRMPQLPPLQQPPQPVPNPNPEFGRPTPATMHNRGAGTPAQGPTRARLKKRKTPSRKARVGIAIGALVVVLAAALIVPPLVNQPNLADYREQVSKLEGVISDSESLLSEVPEGYEASLVADIESDVQAASALLDADEPHPYSFTIRAQADEIYEVRQDILALTADLGSALLARDDYDDYVSHANDVIADAQSLLETTSGQVDNDATRTELADAIDSLEWELGLESDHAEADGYSEALADLEGAVDDVESASDNVETSNEAWVVAEEEKAKTDPANYGTISDRDWQLLERDANSHTGEKYVLYGYVTQADSAMGTYGIRVNTSGEQLGRWYDYEINTIVLAASDDLLSTVIAGDTVKLLVEVQGSTSYDTTIGGTATAITVLAYSVEVIG</sequence>
<accession>A0ABY4MVP6</accession>
<feature type="region of interest" description="Disordered" evidence="1">
    <location>
        <begin position="1"/>
        <end position="70"/>
    </location>
</feature>
<gene>
    <name evidence="3" type="ORF">M3M28_10620</name>
</gene>
<reference evidence="3" key="1">
    <citation type="submission" date="2022-05" db="EMBL/GenBank/DDBJ databases">
        <title>Complete genome sequence of toluene-degrading Gulosibacter sediminis strain ACHW.36C.</title>
        <authorList>
            <person name="Wai A.C."/>
            <person name="Lai G.K."/>
            <person name="Griffin S.D."/>
            <person name="Leung F.C."/>
        </authorList>
    </citation>
    <scope>NUCLEOTIDE SEQUENCE [LARGE SCALE GENOMIC DNA]</scope>
    <source>
        <strain evidence="3">ACHW.36C</strain>
    </source>
</reference>
<proteinExistence type="predicted"/>
<keyword evidence="2" id="KW-1133">Transmembrane helix</keyword>
<name>A0ABY4MVP6_9MICO</name>
<organism evidence="3">
    <name type="scientific">Gulosibacter sediminis</name>
    <dbReference type="NCBI Taxonomy" id="1729695"/>
    <lineage>
        <taxon>Bacteria</taxon>
        <taxon>Bacillati</taxon>
        <taxon>Actinomycetota</taxon>
        <taxon>Actinomycetes</taxon>
        <taxon>Micrococcales</taxon>
        <taxon>Microbacteriaceae</taxon>
        <taxon>Gulosibacter</taxon>
    </lineage>
</organism>